<organism evidence="2 3">
    <name type="scientific">Aquimarina intermedia</name>
    <dbReference type="NCBI Taxonomy" id="350814"/>
    <lineage>
        <taxon>Bacteria</taxon>
        <taxon>Pseudomonadati</taxon>
        <taxon>Bacteroidota</taxon>
        <taxon>Flavobacteriia</taxon>
        <taxon>Flavobacteriales</taxon>
        <taxon>Flavobacteriaceae</taxon>
        <taxon>Aquimarina</taxon>
    </lineage>
</organism>
<keyword evidence="3" id="KW-1185">Reference proteome</keyword>
<dbReference type="AlphaFoldDB" id="A0A5S5C999"/>
<name>A0A5S5C999_9FLAO</name>
<dbReference type="Proteomes" id="UP000324376">
    <property type="component" value="Unassembled WGS sequence"/>
</dbReference>
<proteinExistence type="predicted"/>
<accession>A0A5S5C999</accession>
<dbReference type="OrthoDB" id="98874at2"/>
<sequence>MKNSINSIVVIILMFTTHGFAQDFKFGKVSKQELLEKSYEMDTTANAVVLYESRNINFQYSQNNGFQLITEVHKRVKLYNKNGFNEAGEHIYLYKNNSDKEKLSGLKAVTYSLVNGEIVETKLKKDKIFKNEYSEYYNEAKFTMPSIQEGSVIEYKYKLISPFARSIDKIYLQRNIPIKLMAIHISIPEYYNFKKFTSGHLPINLKESVKRDKIVLNSKSRSGFYVSKTSYSQNEIEYAVNTYEINSENIPAFKSEPYSGNPKNYMASIDFELQYTKFPNSRISSYSTSWEEVAKTIHNDSRFGNELEKKSYFKKDIDSIIKDISDPLQRTSKIFDFVKKRMTWNKKFRVITVDGVKKAYTSGVGNSAEINIMLVAMLKYAKVQANPVLVSSVNQTMALFPTLEGFDYLIARVKSGDNILYMDATDKLGEFNVLPDRVIQGSGRILSENGTSQLINFRPDEGSRFHCTVMCEIDEYGIVTGKQSSNRLSYLAHDFRVRYGENDINTQIKRIKEKYEIDTILSYELKEVDKVGKPLGERFEFVLENEIEIVDNEMFFSPLLFLRDKENFFRAEDRKYPIDFGYGYDNNLMISIKIPEGYKVLEVPKPSAFKLPENMGKFIYRINKTGNQIQVLVSETLNTPFISADYYQVIKEFYNQIIEKESEQVVLKKI</sequence>
<dbReference type="Gene3D" id="2.60.120.1130">
    <property type="match status" value="1"/>
</dbReference>
<gene>
    <name evidence="2" type="ORF">BD809_10285</name>
</gene>
<evidence type="ECO:0000313" key="2">
    <source>
        <dbReference type="EMBL" id="TYP75877.1"/>
    </source>
</evidence>
<protein>
    <submittedName>
        <fullName evidence="2">Uncharacterized protein DUF3857</fullName>
    </submittedName>
</protein>
<dbReference type="InterPro" id="IPR024618">
    <property type="entry name" value="DUF3857"/>
</dbReference>
<dbReference type="Pfam" id="PF12969">
    <property type="entry name" value="DUF3857"/>
    <property type="match status" value="1"/>
</dbReference>
<dbReference type="EMBL" id="VNHU01000002">
    <property type="protein sequence ID" value="TYP75877.1"/>
    <property type="molecule type" value="Genomic_DNA"/>
</dbReference>
<evidence type="ECO:0000259" key="1">
    <source>
        <dbReference type="Pfam" id="PF12969"/>
    </source>
</evidence>
<dbReference type="RefSeq" id="WP_148781503.1">
    <property type="nucleotide sequence ID" value="NZ_VNHU01000002.1"/>
</dbReference>
<evidence type="ECO:0000313" key="3">
    <source>
        <dbReference type="Proteomes" id="UP000324376"/>
    </source>
</evidence>
<dbReference type="Gene3D" id="3.10.620.30">
    <property type="match status" value="1"/>
</dbReference>
<feature type="domain" description="DUF3857" evidence="1">
    <location>
        <begin position="70"/>
        <end position="194"/>
    </location>
</feature>
<comment type="caution">
    <text evidence="2">The sequence shown here is derived from an EMBL/GenBank/DDBJ whole genome shotgun (WGS) entry which is preliminary data.</text>
</comment>
<reference evidence="2 3" key="1">
    <citation type="submission" date="2019-07" db="EMBL/GenBank/DDBJ databases">
        <title>Genomic Encyclopedia of Archaeal and Bacterial Type Strains, Phase II (KMG-II): from individual species to whole genera.</title>
        <authorList>
            <person name="Goeker M."/>
        </authorList>
    </citation>
    <scope>NUCLEOTIDE SEQUENCE [LARGE SCALE GENOMIC DNA]</scope>
    <source>
        <strain evidence="2 3">DSM 17527</strain>
    </source>
</reference>
<dbReference type="Gene3D" id="2.60.40.3140">
    <property type="match status" value="1"/>
</dbReference>